<sequence length="146" mass="16928">MNLPNYYHILKIEKSEDLNTIKKAFRTEIALYHPDKNKSEDSKPHFNLLVEAFNVLSNSKKREIYDEMLNSSEINKLEIIEPKAERQYNEWKKESKKKAKTYRDYSLTELLLLDIFLDAGFSGLFSVGGDLLEGLGDSLGDVFDIF</sequence>
<evidence type="ECO:0000259" key="1">
    <source>
        <dbReference type="PROSITE" id="PS50076"/>
    </source>
</evidence>
<dbReference type="PRINTS" id="PR00625">
    <property type="entry name" value="JDOMAIN"/>
</dbReference>
<proteinExistence type="predicted"/>
<dbReference type="InterPro" id="IPR001623">
    <property type="entry name" value="DnaJ_domain"/>
</dbReference>
<dbReference type="Gene3D" id="1.10.287.110">
    <property type="entry name" value="DnaJ domain"/>
    <property type="match status" value="1"/>
</dbReference>
<keyword evidence="3" id="KW-1185">Reference proteome</keyword>
<accession>A0ABW5ZVF0</accession>
<name>A0ABW5ZVF0_9FLAO</name>
<feature type="domain" description="J" evidence="1">
    <location>
        <begin position="5"/>
        <end position="69"/>
    </location>
</feature>
<dbReference type="PROSITE" id="PS00636">
    <property type="entry name" value="DNAJ_1"/>
    <property type="match status" value="1"/>
</dbReference>
<dbReference type="Proteomes" id="UP001597548">
    <property type="component" value="Unassembled WGS sequence"/>
</dbReference>
<evidence type="ECO:0000313" key="3">
    <source>
        <dbReference type="Proteomes" id="UP001597548"/>
    </source>
</evidence>
<dbReference type="InterPro" id="IPR018253">
    <property type="entry name" value="DnaJ_domain_CS"/>
</dbReference>
<comment type="caution">
    <text evidence="2">The sequence shown here is derived from an EMBL/GenBank/DDBJ whole genome shotgun (WGS) entry which is preliminary data.</text>
</comment>
<dbReference type="RefSeq" id="WP_194508232.1">
    <property type="nucleotide sequence ID" value="NZ_JADILU010000004.1"/>
</dbReference>
<organism evidence="2 3">
    <name type="scientific">Psychroserpens luteus</name>
    <dbReference type="NCBI Taxonomy" id="1434066"/>
    <lineage>
        <taxon>Bacteria</taxon>
        <taxon>Pseudomonadati</taxon>
        <taxon>Bacteroidota</taxon>
        <taxon>Flavobacteriia</taxon>
        <taxon>Flavobacteriales</taxon>
        <taxon>Flavobacteriaceae</taxon>
        <taxon>Psychroserpens</taxon>
    </lineage>
</organism>
<gene>
    <name evidence="2" type="ORF">ACFS29_11285</name>
</gene>
<dbReference type="CDD" id="cd06257">
    <property type="entry name" value="DnaJ"/>
    <property type="match status" value="1"/>
</dbReference>
<dbReference type="Pfam" id="PF00226">
    <property type="entry name" value="DnaJ"/>
    <property type="match status" value="1"/>
</dbReference>
<evidence type="ECO:0000313" key="2">
    <source>
        <dbReference type="EMBL" id="MFD2916225.1"/>
    </source>
</evidence>
<dbReference type="PANTHER" id="PTHR43096:SF48">
    <property type="entry name" value="CHAPERONE PROTEIN DNAJ"/>
    <property type="match status" value="1"/>
</dbReference>
<reference evidence="3" key="1">
    <citation type="journal article" date="2019" name="Int. J. Syst. Evol. Microbiol.">
        <title>The Global Catalogue of Microorganisms (GCM) 10K type strain sequencing project: providing services to taxonomists for standard genome sequencing and annotation.</title>
        <authorList>
            <consortium name="The Broad Institute Genomics Platform"/>
            <consortium name="The Broad Institute Genome Sequencing Center for Infectious Disease"/>
            <person name="Wu L."/>
            <person name="Ma J."/>
        </authorList>
    </citation>
    <scope>NUCLEOTIDE SEQUENCE [LARGE SCALE GENOMIC DNA]</scope>
    <source>
        <strain evidence="3">KCTC 32514</strain>
    </source>
</reference>
<dbReference type="EMBL" id="JBHUOS010000009">
    <property type="protein sequence ID" value="MFD2916225.1"/>
    <property type="molecule type" value="Genomic_DNA"/>
</dbReference>
<dbReference type="SMART" id="SM00271">
    <property type="entry name" value="DnaJ"/>
    <property type="match status" value="1"/>
</dbReference>
<dbReference type="SUPFAM" id="SSF46565">
    <property type="entry name" value="Chaperone J-domain"/>
    <property type="match status" value="1"/>
</dbReference>
<protein>
    <submittedName>
        <fullName evidence="2">DnaJ domain-containing protein</fullName>
    </submittedName>
</protein>
<dbReference type="PROSITE" id="PS50076">
    <property type="entry name" value="DNAJ_2"/>
    <property type="match status" value="1"/>
</dbReference>
<dbReference type="InterPro" id="IPR036869">
    <property type="entry name" value="J_dom_sf"/>
</dbReference>
<dbReference type="PANTHER" id="PTHR43096">
    <property type="entry name" value="DNAJ HOMOLOG 1, MITOCHONDRIAL-RELATED"/>
    <property type="match status" value="1"/>
</dbReference>